<evidence type="ECO:0000256" key="1">
    <source>
        <dbReference type="SAM" id="Coils"/>
    </source>
</evidence>
<dbReference type="PANTHER" id="PTHR38378">
    <property type="entry name" value="MYOSIN HEAVY CHAIN-LIKE PROTEIN"/>
    <property type="match status" value="1"/>
</dbReference>
<evidence type="ECO:0000256" key="2">
    <source>
        <dbReference type="SAM" id="MobiDB-lite"/>
    </source>
</evidence>
<name>A0ABR2MVB5_9ASPA</name>
<feature type="region of interest" description="Disordered" evidence="2">
    <location>
        <begin position="1"/>
        <end position="49"/>
    </location>
</feature>
<feature type="coiled-coil region" evidence="1">
    <location>
        <begin position="225"/>
        <end position="252"/>
    </location>
</feature>
<dbReference type="PANTHER" id="PTHR38378:SF3">
    <property type="entry name" value="MYOSIN HEAVY CHAIN-LIKE PROTEIN"/>
    <property type="match status" value="1"/>
</dbReference>
<evidence type="ECO:0000313" key="3">
    <source>
        <dbReference type="EMBL" id="KAK8967901.1"/>
    </source>
</evidence>
<dbReference type="EMBL" id="JBBWWR010000004">
    <property type="protein sequence ID" value="KAK8967901.1"/>
    <property type="molecule type" value="Genomic_DNA"/>
</dbReference>
<organism evidence="3 4">
    <name type="scientific">Platanthera guangdongensis</name>
    <dbReference type="NCBI Taxonomy" id="2320717"/>
    <lineage>
        <taxon>Eukaryota</taxon>
        <taxon>Viridiplantae</taxon>
        <taxon>Streptophyta</taxon>
        <taxon>Embryophyta</taxon>
        <taxon>Tracheophyta</taxon>
        <taxon>Spermatophyta</taxon>
        <taxon>Magnoliopsida</taxon>
        <taxon>Liliopsida</taxon>
        <taxon>Asparagales</taxon>
        <taxon>Orchidaceae</taxon>
        <taxon>Orchidoideae</taxon>
        <taxon>Orchideae</taxon>
        <taxon>Orchidinae</taxon>
        <taxon>Platanthera</taxon>
    </lineage>
</organism>
<accession>A0ABR2MVB5</accession>
<feature type="compositionally biased region" description="Low complexity" evidence="2">
    <location>
        <begin position="10"/>
        <end position="35"/>
    </location>
</feature>
<dbReference type="Proteomes" id="UP001412067">
    <property type="component" value="Unassembled WGS sequence"/>
</dbReference>
<sequence>MSSLPFQLIQPTFQQSSSPPSPPTTNSNPSRPNSSKGKNISRPVSLPELLAHADDSTTLEGVTEKVELILKLLKEHNAARKEDGVRKPRSQAEIPGIIDDVRSRIELCSQLSGRRNAELRRCKTDILRGNAPTSPTSICYPAEENQKLRRDLKASMAARKSLESMFAGLGREKEMIAGELARKVQELRCAEEVAADLCAENKMLSEKVRACAAEHRWCGGDGSGAGREEAVLREMQGRNRELEEQLLGSLERYRKAKKGLKEAEKETARVVEAAAAAAKWLRWVREKGLPAVTDKEILELEEVWEKLAKG</sequence>
<gene>
    <name evidence="3" type="ORF">KSP40_PGU004319</name>
</gene>
<keyword evidence="4" id="KW-1185">Reference proteome</keyword>
<reference evidence="3 4" key="1">
    <citation type="journal article" date="2022" name="Nat. Plants">
        <title>Genomes of leafy and leafless Platanthera orchids illuminate the evolution of mycoheterotrophy.</title>
        <authorList>
            <person name="Li M.H."/>
            <person name="Liu K.W."/>
            <person name="Li Z."/>
            <person name="Lu H.C."/>
            <person name="Ye Q.L."/>
            <person name="Zhang D."/>
            <person name="Wang J.Y."/>
            <person name="Li Y.F."/>
            <person name="Zhong Z.M."/>
            <person name="Liu X."/>
            <person name="Yu X."/>
            <person name="Liu D.K."/>
            <person name="Tu X.D."/>
            <person name="Liu B."/>
            <person name="Hao Y."/>
            <person name="Liao X.Y."/>
            <person name="Jiang Y.T."/>
            <person name="Sun W.H."/>
            <person name="Chen J."/>
            <person name="Chen Y.Q."/>
            <person name="Ai Y."/>
            <person name="Zhai J.W."/>
            <person name="Wu S.S."/>
            <person name="Zhou Z."/>
            <person name="Hsiao Y.Y."/>
            <person name="Wu W.L."/>
            <person name="Chen Y.Y."/>
            <person name="Lin Y.F."/>
            <person name="Hsu J.L."/>
            <person name="Li C.Y."/>
            <person name="Wang Z.W."/>
            <person name="Zhao X."/>
            <person name="Zhong W.Y."/>
            <person name="Ma X.K."/>
            <person name="Ma L."/>
            <person name="Huang J."/>
            <person name="Chen G.Z."/>
            <person name="Huang M.Z."/>
            <person name="Huang L."/>
            <person name="Peng D.H."/>
            <person name="Luo Y.B."/>
            <person name="Zou S.Q."/>
            <person name="Chen S.P."/>
            <person name="Lan S."/>
            <person name="Tsai W.C."/>
            <person name="Van de Peer Y."/>
            <person name="Liu Z.J."/>
        </authorList>
    </citation>
    <scope>NUCLEOTIDE SEQUENCE [LARGE SCALE GENOMIC DNA]</scope>
    <source>
        <strain evidence="3">Lor288</strain>
    </source>
</reference>
<protein>
    <submittedName>
        <fullName evidence="3">Uncharacterized protein</fullName>
    </submittedName>
</protein>
<comment type="caution">
    <text evidence="3">The sequence shown here is derived from an EMBL/GenBank/DDBJ whole genome shotgun (WGS) entry which is preliminary data.</text>
</comment>
<proteinExistence type="predicted"/>
<evidence type="ECO:0000313" key="4">
    <source>
        <dbReference type="Proteomes" id="UP001412067"/>
    </source>
</evidence>
<keyword evidence="1" id="KW-0175">Coiled coil</keyword>